<keyword evidence="5" id="KW-1185">Reference proteome</keyword>
<feature type="region of interest" description="Disordered" evidence="2">
    <location>
        <begin position="1"/>
        <end position="91"/>
    </location>
</feature>
<dbReference type="Pfam" id="PF20497">
    <property type="entry name" value="SWI-SNF_Ssr4_C"/>
    <property type="match status" value="1"/>
</dbReference>
<keyword evidence="1" id="KW-0175">Coiled coil</keyword>
<feature type="region of interest" description="Disordered" evidence="2">
    <location>
        <begin position="218"/>
        <end position="327"/>
    </location>
</feature>
<proteinExistence type="predicted"/>
<gene>
    <name evidence="4" type="ORF">MAM1_0146c06557</name>
</gene>
<feature type="domain" description="SWI/SNF and RSC complexes subunit Ssr4 C-terminal" evidence="3">
    <location>
        <begin position="80"/>
        <end position="139"/>
    </location>
</feature>
<feature type="compositionally biased region" description="Acidic residues" evidence="2">
    <location>
        <begin position="80"/>
        <end position="91"/>
    </location>
</feature>
<feature type="compositionally biased region" description="Low complexity" evidence="2">
    <location>
        <begin position="44"/>
        <end position="53"/>
    </location>
</feature>
<organism evidence="4">
    <name type="scientific">Mucor ambiguus</name>
    <dbReference type="NCBI Taxonomy" id="91626"/>
    <lineage>
        <taxon>Eukaryota</taxon>
        <taxon>Fungi</taxon>
        <taxon>Fungi incertae sedis</taxon>
        <taxon>Mucoromycota</taxon>
        <taxon>Mucoromycotina</taxon>
        <taxon>Mucoromycetes</taxon>
        <taxon>Mucorales</taxon>
        <taxon>Mucorineae</taxon>
        <taxon>Mucoraceae</taxon>
        <taxon>Mucor</taxon>
    </lineage>
</organism>
<feature type="compositionally biased region" description="Polar residues" evidence="2">
    <location>
        <begin position="264"/>
        <end position="283"/>
    </location>
</feature>
<feature type="coiled-coil region" evidence="1">
    <location>
        <begin position="129"/>
        <end position="164"/>
    </location>
</feature>
<reference evidence="4" key="1">
    <citation type="submission" date="2014-09" db="EMBL/GenBank/DDBJ databases">
        <title>Draft genome sequence of an oleaginous Mucoromycotina fungus Mucor ambiguus NBRC6742.</title>
        <authorList>
            <person name="Takeda I."/>
            <person name="Yamane N."/>
            <person name="Morita T."/>
            <person name="Tamano K."/>
            <person name="Machida M."/>
            <person name="Baker S."/>
            <person name="Koike H."/>
        </authorList>
    </citation>
    <scope>NUCLEOTIDE SEQUENCE</scope>
    <source>
        <strain evidence="4">NBRC 6742</strain>
    </source>
</reference>
<feature type="compositionally biased region" description="Low complexity" evidence="2">
    <location>
        <begin position="219"/>
        <end position="243"/>
    </location>
</feature>
<protein>
    <recommendedName>
        <fullName evidence="3">SWI/SNF and RSC complexes subunit Ssr4 C-terminal domain-containing protein</fullName>
    </recommendedName>
</protein>
<evidence type="ECO:0000259" key="3">
    <source>
        <dbReference type="Pfam" id="PF20497"/>
    </source>
</evidence>
<evidence type="ECO:0000256" key="1">
    <source>
        <dbReference type="SAM" id="Coils"/>
    </source>
</evidence>
<dbReference type="AlphaFoldDB" id="A0A0C9MUF0"/>
<feature type="compositionally biased region" description="Polar residues" evidence="2">
    <location>
        <begin position="1"/>
        <end position="21"/>
    </location>
</feature>
<name>A0A0C9MUF0_9FUNG</name>
<evidence type="ECO:0000256" key="2">
    <source>
        <dbReference type="SAM" id="MobiDB-lite"/>
    </source>
</evidence>
<evidence type="ECO:0000313" key="5">
    <source>
        <dbReference type="Proteomes" id="UP000053815"/>
    </source>
</evidence>
<dbReference type="Proteomes" id="UP000053815">
    <property type="component" value="Unassembled WGS sequence"/>
</dbReference>
<dbReference type="InterPro" id="IPR046464">
    <property type="entry name" value="SWI-SNF_Ssr4_C"/>
</dbReference>
<feature type="compositionally biased region" description="Polar residues" evidence="2">
    <location>
        <begin position="244"/>
        <end position="257"/>
    </location>
</feature>
<dbReference type="OrthoDB" id="5321006at2759"/>
<sequence>MASAYYYNQQQTGGAPLSSMNQQQPPRGIPGQIGINPTPQHYLQQQQQQQQQQYRNQAMNDSHRKRSQAKPSRQSAAMADDADEPSGDELDDISARDIAMARYKRNHDYLSEIFTPYNAASIVPPPLDISQTKEEIEKQIEEFKEKTSTQKKEYDDKMLRLEEEQQKFWTLMNKLNESNTLESIDEAANTLAKELGLQIDHSSQNVKAVAIPGIKEDTPAQPQQQQILNQQQQSQSSPQQQQQTKESTADSKNSLQDHSMMDVDNQNNTPSNANNDENNQRSNQQEDDNMDMYFKDGEEEEGATDSFFNEMVNADDDPSVSEFLNTE</sequence>
<feature type="compositionally biased region" description="Low complexity" evidence="2">
    <location>
        <begin position="22"/>
        <end position="35"/>
    </location>
</feature>
<dbReference type="EMBL" id="DF836435">
    <property type="protein sequence ID" value="GAN07067.1"/>
    <property type="molecule type" value="Genomic_DNA"/>
</dbReference>
<evidence type="ECO:0000313" key="4">
    <source>
        <dbReference type="EMBL" id="GAN07067.1"/>
    </source>
</evidence>
<accession>A0A0C9MUF0</accession>